<sequence>MESAPPLSETLRRLELLIRERGLNRSDVLNPQVLAAETALPEEFVHLLLQGRPVPEETVNERVCTRLKAVAEAHMARTRTRPAELVADLHRRLGISEYWARQICDGKKVPNIDLLHRLVRYFGITAGEPFFTDGADEALNRVLLPIQRRLEPEGDSLDALLARHGVVQTDLRMHGSLNPEQRKLLAGVLLSVLSQEGDTKQ</sequence>
<protein>
    <recommendedName>
        <fullName evidence="3">Transcriptional regulator</fullName>
    </recommendedName>
</protein>
<dbReference type="SUPFAM" id="SSF47413">
    <property type="entry name" value="lambda repressor-like DNA-binding domains"/>
    <property type="match status" value="1"/>
</dbReference>
<reference evidence="2" key="1">
    <citation type="journal article" date="2019" name="Int. J. Syst. Evol. Microbiol.">
        <title>The Global Catalogue of Microorganisms (GCM) 10K type strain sequencing project: providing services to taxonomists for standard genome sequencing and annotation.</title>
        <authorList>
            <consortium name="The Broad Institute Genomics Platform"/>
            <consortium name="The Broad Institute Genome Sequencing Center for Infectious Disease"/>
            <person name="Wu L."/>
            <person name="Ma J."/>
        </authorList>
    </citation>
    <scope>NUCLEOTIDE SEQUENCE [LARGE SCALE GENOMIC DNA]</scope>
    <source>
        <strain evidence="2">KCTC 42586</strain>
    </source>
</reference>
<comment type="caution">
    <text evidence="1">The sequence shown here is derived from an EMBL/GenBank/DDBJ whole genome shotgun (WGS) entry which is preliminary data.</text>
</comment>
<keyword evidence="2" id="KW-1185">Reference proteome</keyword>
<name>A0ABW0CY92_STRCD</name>
<evidence type="ECO:0008006" key="3">
    <source>
        <dbReference type="Google" id="ProtNLM"/>
    </source>
</evidence>
<dbReference type="InterPro" id="IPR010982">
    <property type="entry name" value="Lambda_DNA-bd_dom_sf"/>
</dbReference>
<accession>A0ABW0CY92</accession>
<dbReference type="EMBL" id="JBHSKM010000045">
    <property type="protein sequence ID" value="MFC5220048.1"/>
    <property type="molecule type" value="Genomic_DNA"/>
</dbReference>
<dbReference type="RefSeq" id="WP_380864505.1">
    <property type="nucleotide sequence ID" value="NZ_JBHSKM010000045.1"/>
</dbReference>
<evidence type="ECO:0000313" key="2">
    <source>
        <dbReference type="Proteomes" id="UP001596263"/>
    </source>
</evidence>
<proteinExistence type="predicted"/>
<evidence type="ECO:0000313" key="1">
    <source>
        <dbReference type="EMBL" id="MFC5220048.1"/>
    </source>
</evidence>
<dbReference type="Gene3D" id="1.10.260.40">
    <property type="entry name" value="lambda repressor-like DNA-binding domains"/>
    <property type="match status" value="1"/>
</dbReference>
<dbReference type="Proteomes" id="UP001596263">
    <property type="component" value="Unassembled WGS sequence"/>
</dbReference>
<gene>
    <name evidence="1" type="ORF">ACFPQ9_40185</name>
</gene>
<organism evidence="1 2">
    <name type="scientific">Streptomyces coerulescens</name>
    <dbReference type="NCBI Taxonomy" id="29304"/>
    <lineage>
        <taxon>Bacteria</taxon>
        <taxon>Bacillati</taxon>
        <taxon>Actinomycetota</taxon>
        <taxon>Actinomycetes</taxon>
        <taxon>Kitasatosporales</taxon>
        <taxon>Streptomycetaceae</taxon>
        <taxon>Streptomyces</taxon>
    </lineage>
</organism>